<dbReference type="InterPro" id="IPR039261">
    <property type="entry name" value="FNR_nucleotide-bd"/>
</dbReference>
<dbReference type="RefSeq" id="WP_005988115.1">
    <property type="nucleotide sequence ID" value="NZ_AOSV01000030.1"/>
</dbReference>
<keyword evidence="3 5" id="KW-1133">Transmembrane helix</keyword>
<dbReference type="SUPFAM" id="SSF63380">
    <property type="entry name" value="Riboflavin synthase domain-like"/>
    <property type="match status" value="1"/>
</dbReference>
<dbReference type="PANTHER" id="PTHR47354:SF5">
    <property type="entry name" value="PROTEIN RFBI"/>
    <property type="match status" value="1"/>
</dbReference>
<dbReference type="PRINTS" id="PR00410">
    <property type="entry name" value="PHEHYDRXLASE"/>
</dbReference>
<dbReference type="SUPFAM" id="SSF52343">
    <property type="entry name" value="Ferredoxin reductase-like, C-terminal NADP-linked domain"/>
    <property type="match status" value="1"/>
</dbReference>
<evidence type="ECO:0000256" key="4">
    <source>
        <dbReference type="ARBA" id="ARBA00023136"/>
    </source>
</evidence>
<keyword evidence="2 5" id="KW-0812">Transmembrane</keyword>
<feature type="transmembrane region" description="Helical" evidence="5">
    <location>
        <begin position="175"/>
        <end position="194"/>
    </location>
</feature>
<dbReference type="Proteomes" id="UP000011922">
    <property type="component" value="Unassembled WGS sequence"/>
</dbReference>
<evidence type="ECO:0000256" key="2">
    <source>
        <dbReference type="ARBA" id="ARBA00022692"/>
    </source>
</evidence>
<dbReference type="PATRIC" id="fig|1262666.3.peg.2777"/>
<feature type="transmembrane region" description="Helical" evidence="5">
    <location>
        <begin position="110"/>
        <end position="132"/>
    </location>
</feature>
<evidence type="ECO:0000259" key="6">
    <source>
        <dbReference type="PROSITE" id="PS51384"/>
    </source>
</evidence>
<accession>M5PQB3</accession>
<dbReference type="GO" id="GO:0016020">
    <property type="term" value="C:membrane"/>
    <property type="evidence" value="ECO:0007669"/>
    <property type="project" value="UniProtKB-SubCell"/>
</dbReference>
<dbReference type="InterPro" id="IPR013130">
    <property type="entry name" value="Fe3_Rdtase_TM_dom"/>
</dbReference>
<evidence type="ECO:0000256" key="5">
    <source>
        <dbReference type="SAM" id="Phobius"/>
    </source>
</evidence>
<reference evidence="7 8" key="1">
    <citation type="journal article" date="2013" name="Genome Announc.">
        <title>Draft Genome Sequence for Desulfovibrio africanus Strain PCS.</title>
        <authorList>
            <person name="Brown S.D."/>
            <person name="Utturkar S.M."/>
            <person name="Arkin A.P."/>
            <person name="Deutschbauer A.M."/>
            <person name="Elias D.A."/>
            <person name="Hazen T.C."/>
            <person name="Chakraborty R."/>
        </authorList>
    </citation>
    <scope>NUCLEOTIDE SEQUENCE [LARGE SCALE GENOMIC DNA]</scope>
    <source>
        <strain evidence="7 8">PCS</strain>
    </source>
</reference>
<feature type="domain" description="FAD-binding FR-type" evidence="6">
    <location>
        <begin position="199"/>
        <end position="303"/>
    </location>
</feature>
<dbReference type="Pfam" id="PF01794">
    <property type="entry name" value="Ferric_reduct"/>
    <property type="match status" value="1"/>
</dbReference>
<dbReference type="Gene3D" id="3.40.50.80">
    <property type="entry name" value="Nucleotide-binding domain of ferredoxin-NADP reductase (FNR) module"/>
    <property type="match status" value="1"/>
</dbReference>
<dbReference type="CDD" id="cd06198">
    <property type="entry name" value="FNR_like_3"/>
    <property type="match status" value="1"/>
</dbReference>
<proteinExistence type="predicted"/>
<feature type="transmembrane region" description="Helical" evidence="5">
    <location>
        <begin position="38"/>
        <end position="57"/>
    </location>
</feature>
<protein>
    <submittedName>
        <fullName evidence="7">Putative ferric reductase</fullName>
    </submittedName>
</protein>
<evidence type="ECO:0000313" key="8">
    <source>
        <dbReference type="Proteomes" id="UP000011922"/>
    </source>
</evidence>
<keyword evidence="4 5" id="KW-0472">Membrane</keyword>
<dbReference type="GO" id="GO:0016491">
    <property type="term" value="F:oxidoreductase activity"/>
    <property type="evidence" value="ECO:0007669"/>
    <property type="project" value="InterPro"/>
</dbReference>
<dbReference type="InterPro" id="IPR050415">
    <property type="entry name" value="MRET"/>
</dbReference>
<evidence type="ECO:0000256" key="1">
    <source>
        <dbReference type="ARBA" id="ARBA00004141"/>
    </source>
</evidence>
<dbReference type="InterPro" id="IPR001433">
    <property type="entry name" value="OxRdtase_FAD/NAD-bd"/>
</dbReference>
<evidence type="ECO:0000256" key="3">
    <source>
        <dbReference type="ARBA" id="ARBA00022989"/>
    </source>
</evidence>
<dbReference type="Gene3D" id="2.40.30.10">
    <property type="entry name" value="Translation factors"/>
    <property type="match status" value="1"/>
</dbReference>
<dbReference type="PANTHER" id="PTHR47354">
    <property type="entry name" value="NADH OXIDOREDUCTASE HCR"/>
    <property type="match status" value="1"/>
</dbReference>
<dbReference type="AlphaFoldDB" id="M5PQB3"/>
<comment type="caution">
    <text evidence="7">The sequence shown here is derived from an EMBL/GenBank/DDBJ whole genome shotgun (WGS) entry which is preliminary data.</text>
</comment>
<dbReference type="PRINTS" id="PR00371">
    <property type="entry name" value="FPNCR"/>
</dbReference>
<dbReference type="InterPro" id="IPR017938">
    <property type="entry name" value="Riboflavin_synthase-like_b-brl"/>
</dbReference>
<sequence length="441" mass="49783">MKRGLLFLLLYIVVLGSPLALSATLAHEASSSFLYELGRGLALSGATLLLLQVVLAARLKWVERPYGLDMLLRFHRNMAVLGLAMLIPHPFFLVLGGAGWSLLWSLDTPWFITVGRLALLVLAINVAVSLLRRRMKIRFERWRLAHDLLGPTLLVLVLLHSSNAGQDLKVDVMRTAWFAAFGIIFALFAYHRIVRPILLGRQPYRVVEVRPKAEGVWTIRLAPPKGHKRFDYLPGQFQFLTLHRHGRGLPEEEHHFTISSSPTETGYISSTIKAVGDFTATIGKTRPGDTATVYAAFGRFSYLFHPEDKDMVFIAGGIGITPLRSMLRHMHDTAADRRVLLLYANRREQDIVFRKELDEMAAESSGRLTVVHVLSKPGPEWRGESGHIDKEFIARQCGQDCLRKAFYLCGPPGLVRSLLQTLRKLGVPERRIRLEYFSFLD</sequence>
<dbReference type="InterPro" id="IPR017927">
    <property type="entry name" value="FAD-bd_FR_type"/>
</dbReference>
<organism evidence="7 8">
    <name type="scientific">Desulfocurvibacter africanus PCS</name>
    <dbReference type="NCBI Taxonomy" id="1262666"/>
    <lineage>
        <taxon>Bacteria</taxon>
        <taxon>Pseudomonadati</taxon>
        <taxon>Thermodesulfobacteriota</taxon>
        <taxon>Desulfovibrionia</taxon>
        <taxon>Desulfovibrionales</taxon>
        <taxon>Desulfovibrionaceae</taxon>
        <taxon>Desulfocurvibacter</taxon>
    </lineage>
</organism>
<dbReference type="PROSITE" id="PS51384">
    <property type="entry name" value="FAD_FR"/>
    <property type="match status" value="1"/>
</dbReference>
<dbReference type="Pfam" id="PF00175">
    <property type="entry name" value="NAD_binding_1"/>
    <property type="match status" value="1"/>
</dbReference>
<gene>
    <name evidence="7" type="ORF">PCS_02747</name>
</gene>
<name>M5PQB3_DESAF</name>
<dbReference type="EMBL" id="AOSV01000030">
    <property type="protein sequence ID" value="EMG36244.1"/>
    <property type="molecule type" value="Genomic_DNA"/>
</dbReference>
<comment type="subcellular location">
    <subcellularLocation>
        <location evidence="1">Membrane</location>
        <topology evidence="1">Multi-pass membrane protein</topology>
    </subcellularLocation>
</comment>
<evidence type="ECO:0000313" key="7">
    <source>
        <dbReference type="EMBL" id="EMG36244.1"/>
    </source>
</evidence>
<dbReference type="InterPro" id="IPR001709">
    <property type="entry name" value="Flavoprot_Pyr_Nucl_cyt_Rdtase"/>
</dbReference>
<feature type="transmembrane region" description="Helical" evidence="5">
    <location>
        <begin position="78"/>
        <end position="104"/>
    </location>
</feature>
<dbReference type="OrthoDB" id="9786134at2"/>